<gene>
    <name evidence="2" type="ORF">POLS_LOCUS3168</name>
</gene>
<comment type="caution">
    <text evidence="2">The sequence shown here is derived from an EMBL/GenBank/DDBJ whole genome shotgun (WGS) entry which is preliminary data.</text>
</comment>
<proteinExistence type="predicted"/>
<organism evidence="2 3">
    <name type="scientific">Penicillium olsonii</name>
    <dbReference type="NCBI Taxonomy" id="99116"/>
    <lineage>
        <taxon>Eukaryota</taxon>
        <taxon>Fungi</taxon>
        <taxon>Dikarya</taxon>
        <taxon>Ascomycota</taxon>
        <taxon>Pezizomycotina</taxon>
        <taxon>Eurotiomycetes</taxon>
        <taxon>Eurotiomycetidae</taxon>
        <taxon>Eurotiales</taxon>
        <taxon>Aspergillaceae</taxon>
        <taxon>Penicillium</taxon>
    </lineage>
</organism>
<evidence type="ECO:0000313" key="2">
    <source>
        <dbReference type="EMBL" id="CAG8047692.1"/>
    </source>
</evidence>
<dbReference type="AlphaFoldDB" id="A0A9W4HL65"/>
<evidence type="ECO:0000256" key="1">
    <source>
        <dbReference type="SAM" id="Phobius"/>
    </source>
</evidence>
<sequence length="73" mass="8497">MYVSIVLPLLHIEHFSEHALDFLLHTLYSFTVTTHLAFLCVSFYPCHTLNILLRTLRLITPLINVLITRPRPP</sequence>
<name>A0A9W4HL65_PENOL</name>
<evidence type="ECO:0000313" key="3">
    <source>
        <dbReference type="Proteomes" id="UP001153618"/>
    </source>
</evidence>
<feature type="transmembrane region" description="Helical" evidence="1">
    <location>
        <begin position="22"/>
        <end position="44"/>
    </location>
</feature>
<reference evidence="2" key="1">
    <citation type="submission" date="2021-07" db="EMBL/GenBank/DDBJ databases">
        <authorList>
            <person name="Branca A.L. A."/>
        </authorList>
    </citation>
    <scope>NUCLEOTIDE SEQUENCE</scope>
</reference>
<dbReference type="EMBL" id="CAJVOS010000016">
    <property type="protein sequence ID" value="CAG8047692.1"/>
    <property type="molecule type" value="Genomic_DNA"/>
</dbReference>
<protein>
    <submittedName>
        <fullName evidence="2">Uncharacterized protein</fullName>
    </submittedName>
</protein>
<keyword evidence="1" id="KW-0812">Transmembrane</keyword>
<dbReference type="Proteomes" id="UP001153618">
    <property type="component" value="Unassembled WGS sequence"/>
</dbReference>
<keyword evidence="1" id="KW-1133">Transmembrane helix</keyword>
<keyword evidence="3" id="KW-1185">Reference proteome</keyword>
<accession>A0A9W4HL65</accession>
<keyword evidence="1" id="KW-0472">Membrane</keyword>